<dbReference type="AlphaFoldDB" id="A0A7E4WDX0"/>
<keyword evidence="1" id="KW-1185">Reference proteome</keyword>
<evidence type="ECO:0000313" key="2">
    <source>
        <dbReference type="WBParaSite" id="Pan_g9956.t1"/>
    </source>
</evidence>
<dbReference type="WBParaSite" id="Pan_g9956.t1">
    <property type="protein sequence ID" value="Pan_g9956.t1"/>
    <property type="gene ID" value="Pan_g9956"/>
</dbReference>
<name>A0A7E4WDX0_PANRE</name>
<accession>A0A7E4WDX0</accession>
<reference evidence="1" key="1">
    <citation type="journal article" date="2013" name="Genetics">
        <title>The draft genome and transcriptome of Panagrellus redivivus are shaped by the harsh demands of a free-living lifestyle.</title>
        <authorList>
            <person name="Srinivasan J."/>
            <person name="Dillman A.R."/>
            <person name="Macchietto M.G."/>
            <person name="Heikkinen L."/>
            <person name="Lakso M."/>
            <person name="Fracchia K.M."/>
            <person name="Antoshechkin I."/>
            <person name="Mortazavi A."/>
            <person name="Wong G."/>
            <person name="Sternberg P.W."/>
        </authorList>
    </citation>
    <scope>NUCLEOTIDE SEQUENCE [LARGE SCALE GENOMIC DNA]</scope>
    <source>
        <strain evidence="1">MT8872</strain>
    </source>
</reference>
<protein>
    <submittedName>
        <fullName evidence="2">Uncharacterized protein</fullName>
    </submittedName>
</protein>
<sequence>MKAYLEVETDLRTLHVVIDASDVAAINKDLLLKFFKAQGNEFVLMITIEKVTDKNFKSTKNSINLLFDADFHCRTKFNAFTKFVLVRTSYANECKQNFECYYVPRENDWKETSRAETPTIPSEFFNSMANLAL</sequence>
<proteinExistence type="predicted"/>
<organism evidence="1 2">
    <name type="scientific">Panagrellus redivivus</name>
    <name type="common">Microworm</name>
    <dbReference type="NCBI Taxonomy" id="6233"/>
    <lineage>
        <taxon>Eukaryota</taxon>
        <taxon>Metazoa</taxon>
        <taxon>Ecdysozoa</taxon>
        <taxon>Nematoda</taxon>
        <taxon>Chromadorea</taxon>
        <taxon>Rhabditida</taxon>
        <taxon>Tylenchina</taxon>
        <taxon>Panagrolaimomorpha</taxon>
        <taxon>Panagrolaimoidea</taxon>
        <taxon>Panagrolaimidae</taxon>
        <taxon>Panagrellus</taxon>
    </lineage>
</organism>
<reference evidence="2" key="2">
    <citation type="submission" date="2020-10" db="UniProtKB">
        <authorList>
            <consortium name="WormBaseParasite"/>
        </authorList>
    </citation>
    <scope>IDENTIFICATION</scope>
</reference>
<dbReference type="Proteomes" id="UP000492821">
    <property type="component" value="Unassembled WGS sequence"/>
</dbReference>
<evidence type="ECO:0000313" key="1">
    <source>
        <dbReference type="Proteomes" id="UP000492821"/>
    </source>
</evidence>